<organism evidence="3 4">
    <name type="scientific">Theobroma cacao</name>
    <name type="common">Cacao</name>
    <name type="synonym">Cocoa</name>
    <dbReference type="NCBI Taxonomy" id="3641"/>
    <lineage>
        <taxon>Eukaryota</taxon>
        <taxon>Viridiplantae</taxon>
        <taxon>Streptophyta</taxon>
        <taxon>Embryophyta</taxon>
        <taxon>Tracheophyta</taxon>
        <taxon>Spermatophyta</taxon>
        <taxon>Magnoliopsida</taxon>
        <taxon>eudicotyledons</taxon>
        <taxon>Gunneridae</taxon>
        <taxon>Pentapetalae</taxon>
        <taxon>rosids</taxon>
        <taxon>malvids</taxon>
        <taxon>Malvales</taxon>
        <taxon>Malvaceae</taxon>
        <taxon>Byttnerioideae</taxon>
        <taxon>Theobroma</taxon>
    </lineage>
</organism>
<feature type="compositionally biased region" description="Pro residues" evidence="2">
    <location>
        <begin position="28"/>
        <end position="41"/>
    </location>
</feature>
<dbReference type="InParanoid" id="A0A061DVB8"/>
<dbReference type="InterPro" id="IPR053284">
    <property type="entry name" value="RGS1-HXK1_interactor"/>
</dbReference>
<dbReference type="PANTHER" id="PTHR34554:SF1">
    <property type="entry name" value="ALANINE-TRNA LIGASE"/>
    <property type="match status" value="1"/>
</dbReference>
<dbReference type="STRING" id="3641.A0A061DVB8"/>
<evidence type="ECO:0000313" key="4">
    <source>
        <dbReference type="Proteomes" id="UP000026915"/>
    </source>
</evidence>
<dbReference type="Proteomes" id="UP000026915">
    <property type="component" value="Chromosome 1"/>
</dbReference>
<dbReference type="PANTHER" id="PTHR34554">
    <property type="entry name" value="RGS1-HXK1-INTERACTING PROTEIN 1"/>
    <property type="match status" value="1"/>
</dbReference>
<dbReference type="Gramene" id="EOX96347">
    <property type="protein sequence ID" value="EOX96347"/>
    <property type="gene ID" value="TCM_005612"/>
</dbReference>
<dbReference type="FunCoup" id="A0A061DVB8">
    <property type="interactions" value="1249"/>
</dbReference>
<name>A0A061DVB8_THECC</name>
<dbReference type="AlphaFoldDB" id="A0A061DVB8"/>
<evidence type="ECO:0000256" key="2">
    <source>
        <dbReference type="SAM" id="MobiDB-lite"/>
    </source>
</evidence>
<dbReference type="eggNOG" id="ENOG502QQYH">
    <property type="taxonomic scope" value="Eukaryota"/>
</dbReference>
<proteinExistence type="predicted"/>
<feature type="coiled-coil region" evidence="1">
    <location>
        <begin position="171"/>
        <end position="205"/>
    </location>
</feature>
<keyword evidence="4" id="KW-1185">Reference proteome</keyword>
<feature type="region of interest" description="Disordered" evidence="2">
    <location>
        <begin position="1"/>
        <end position="48"/>
    </location>
</feature>
<gene>
    <name evidence="3" type="ORF">TCM_005612</name>
</gene>
<evidence type="ECO:0000256" key="1">
    <source>
        <dbReference type="SAM" id="Coils"/>
    </source>
</evidence>
<protein>
    <submittedName>
        <fullName evidence="3">Uncharacterized protein isoform 3</fullName>
    </submittedName>
</protein>
<dbReference type="EMBL" id="CM001879">
    <property type="protein sequence ID" value="EOX96347.1"/>
    <property type="molecule type" value="Genomic_DNA"/>
</dbReference>
<keyword evidence="1" id="KW-0175">Coiled coil</keyword>
<reference evidence="3 4" key="1">
    <citation type="journal article" date="2013" name="Genome Biol.">
        <title>The genome sequence of the most widely cultivated cacao type and its use to identify candidate genes regulating pod color.</title>
        <authorList>
            <person name="Motamayor J.C."/>
            <person name="Mockaitis K."/>
            <person name="Schmutz J."/>
            <person name="Haiminen N."/>
            <person name="Iii D.L."/>
            <person name="Cornejo O."/>
            <person name="Findley S.D."/>
            <person name="Zheng P."/>
            <person name="Utro F."/>
            <person name="Royaert S."/>
            <person name="Saski C."/>
            <person name="Jenkins J."/>
            <person name="Podicheti R."/>
            <person name="Zhao M."/>
            <person name="Scheffler B.E."/>
            <person name="Stack J.C."/>
            <person name="Feltus F.A."/>
            <person name="Mustiga G.M."/>
            <person name="Amores F."/>
            <person name="Phillips W."/>
            <person name="Marelli J.P."/>
            <person name="May G.D."/>
            <person name="Shapiro H."/>
            <person name="Ma J."/>
            <person name="Bustamante C.D."/>
            <person name="Schnell R.J."/>
            <person name="Main D."/>
            <person name="Gilbert D."/>
            <person name="Parida L."/>
            <person name="Kuhn D.N."/>
        </authorList>
    </citation>
    <scope>NUCLEOTIDE SEQUENCE [LARGE SCALE GENOMIC DNA]</scope>
    <source>
        <strain evidence="4">cv. Matina 1-6</strain>
    </source>
</reference>
<evidence type="ECO:0000313" key="3">
    <source>
        <dbReference type="EMBL" id="EOX96347.1"/>
    </source>
</evidence>
<sequence length="290" mass="32397">MRMAPETVKHNHHPMATVSESPEDSPNPNSPAPTPLPPPSDYPSKSESKVLEQATPWIDYAVEQALLYQKIIEQNINATIEASRSRLSEFGSTSAAHFNQTIDSLEDVKSQLAVYENMMFGKVKEGIKIAASHPMITGGIAVGLGVLVLKRPRRFLYYNTLRLFVSEESWLSKADIRVKELRQSIDRLKTESVKLERSASVAEEDLIRGRKKLRHAGKQIQSVIHSAYKIERQAAGLKDILGELPSREASRFRSQVSFLNISMQALCLKIYIASAIMKLQCSFIPIPVIA</sequence>
<accession>A0A061DVB8</accession>